<keyword evidence="9" id="KW-1185">Reference proteome</keyword>
<sequence>MNGPPVLRMILPVGLLVPDVVRAANGGPDFGVALVKMLVGLGIVLGLFALGVYALKRFGLLATGTQGEELRVERMISLGYRNRLAIVRAGNRRLLVGVTAGSVTRLADLSSRQDGGDLPDTEGSDP</sequence>
<evidence type="ECO:0000256" key="5">
    <source>
        <dbReference type="ARBA" id="ARBA00023143"/>
    </source>
</evidence>
<evidence type="ECO:0000256" key="2">
    <source>
        <dbReference type="ARBA" id="ARBA00022692"/>
    </source>
</evidence>
<evidence type="ECO:0000256" key="4">
    <source>
        <dbReference type="ARBA" id="ARBA00023136"/>
    </source>
</evidence>
<dbReference type="InterPro" id="IPR052205">
    <property type="entry name" value="FliO/MopB"/>
</dbReference>
<evidence type="ECO:0000256" key="3">
    <source>
        <dbReference type="ARBA" id="ARBA00022989"/>
    </source>
</evidence>
<keyword evidence="4 7" id="KW-0472">Membrane</keyword>
<comment type="subcellular location">
    <subcellularLocation>
        <location evidence="7">Cell membrane</location>
    </subcellularLocation>
    <subcellularLocation>
        <location evidence="7">Bacterial flagellum basal body</location>
    </subcellularLocation>
</comment>
<evidence type="ECO:0000313" key="9">
    <source>
        <dbReference type="Proteomes" id="UP001575181"/>
    </source>
</evidence>
<evidence type="ECO:0000256" key="6">
    <source>
        <dbReference type="ARBA" id="ARBA00037937"/>
    </source>
</evidence>
<keyword evidence="8" id="KW-0966">Cell projection</keyword>
<keyword evidence="3 7" id="KW-1133">Transmembrane helix</keyword>
<keyword evidence="8" id="KW-0282">Flagellum</keyword>
<organism evidence="8 9">
    <name type="scientific">Thiohalorhabdus methylotrophus</name>
    <dbReference type="NCBI Taxonomy" id="3242694"/>
    <lineage>
        <taxon>Bacteria</taxon>
        <taxon>Pseudomonadati</taxon>
        <taxon>Pseudomonadota</taxon>
        <taxon>Gammaproteobacteria</taxon>
        <taxon>Thiohalorhabdales</taxon>
        <taxon>Thiohalorhabdaceae</taxon>
        <taxon>Thiohalorhabdus</taxon>
    </lineage>
</organism>
<comment type="similarity">
    <text evidence="6 7">Belongs to the FliO/MopB family.</text>
</comment>
<proteinExistence type="inferred from homology"/>
<evidence type="ECO:0000256" key="7">
    <source>
        <dbReference type="RuleBase" id="RU362064"/>
    </source>
</evidence>
<dbReference type="NCBIfam" id="TIGR03500">
    <property type="entry name" value="FliO_TIGR"/>
    <property type="match status" value="1"/>
</dbReference>
<dbReference type="Proteomes" id="UP001575181">
    <property type="component" value="Unassembled WGS sequence"/>
</dbReference>
<dbReference type="PANTHER" id="PTHR38766">
    <property type="entry name" value="FLAGELLAR PROTEIN FLIO"/>
    <property type="match status" value="1"/>
</dbReference>
<dbReference type="EMBL" id="JBGUAW010000007">
    <property type="protein sequence ID" value="MFA9461497.1"/>
    <property type="molecule type" value="Genomic_DNA"/>
</dbReference>
<dbReference type="RefSeq" id="WP_373656284.1">
    <property type="nucleotide sequence ID" value="NZ_JBGUAW010000007.1"/>
</dbReference>
<dbReference type="InterPro" id="IPR022781">
    <property type="entry name" value="Flagellar_biosynth_FliO"/>
</dbReference>
<name>A0ABV4TX03_9GAMM</name>
<keyword evidence="8" id="KW-0969">Cilium</keyword>
<dbReference type="PANTHER" id="PTHR38766:SF1">
    <property type="entry name" value="FLAGELLAR PROTEIN FLIO"/>
    <property type="match status" value="1"/>
</dbReference>
<feature type="transmembrane region" description="Helical" evidence="7">
    <location>
        <begin position="33"/>
        <end position="55"/>
    </location>
</feature>
<keyword evidence="5 7" id="KW-0975">Bacterial flagellum</keyword>
<protein>
    <recommendedName>
        <fullName evidence="7">Flagellar protein</fullName>
    </recommendedName>
</protein>
<gene>
    <name evidence="8" type="primary">fliO</name>
    <name evidence="8" type="ORF">ACERLL_11735</name>
</gene>
<evidence type="ECO:0000313" key="8">
    <source>
        <dbReference type="EMBL" id="MFA9461497.1"/>
    </source>
</evidence>
<reference evidence="8 9" key="1">
    <citation type="submission" date="2024-08" db="EMBL/GenBank/DDBJ databases">
        <title>Whole-genome sequencing of halo(alkali)philic microorganisms from hypersaline lakes.</title>
        <authorList>
            <person name="Sorokin D.Y."/>
            <person name="Merkel A.Y."/>
            <person name="Messina E."/>
            <person name="Yakimov M."/>
        </authorList>
    </citation>
    <scope>NUCLEOTIDE SEQUENCE [LARGE SCALE GENOMIC DNA]</scope>
    <source>
        <strain evidence="8 9">Cl-TMA</strain>
    </source>
</reference>
<dbReference type="Pfam" id="PF04347">
    <property type="entry name" value="FliO"/>
    <property type="match status" value="1"/>
</dbReference>
<comment type="caution">
    <text evidence="8">The sequence shown here is derived from an EMBL/GenBank/DDBJ whole genome shotgun (WGS) entry which is preliminary data.</text>
</comment>
<keyword evidence="1 7" id="KW-1003">Cell membrane</keyword>
<keyword evidence="2 7" id="KW-0812">Transmembrane</keyword>
<accession>A0ABV4TX03</accession>
<evidence type="ECO:0000256" key="1">
    <source>
        <dbReference type="ARBA" id="ARBA00022475"/>
    </source>
</evidence>